<dbReference type="GO" id="GO:0000146">
    <property type="term" value="F:microfilament motor activity"/>
    <property type="evidence" value="ECO:0007669"/>
    <property type="project" value="TreeGrafter"/>
</dbReference>
<feature type="coiled-coil region" evidence="7">
    <location>
        <begin position="998"/>
        <end position="1091"/>
    </location>
</feature>
<reference evidence="11" key="1">
    <citation type="submission" date="2021-05" db="EMBL/GenBank/DDBJ databases">
        <title>The genome of the haptophyte Pavlova lutheri (Diacronema luteri, Pavlovales) - a model for lipid biosynthesis in eukaryotic algae.</title>
        <authorList>
            <person name="Hulatt C.J."/>
            <person name="Posewitz M.C."/>
        </authorList>
    </citation>
    <scope>NUCLEOTIDE SEQUENCE</scope>
    <source>
        <strain evidence="11">NIVA-4/92</strain>
    </source>
</reference>
<feature type="region of interest" description="Actin-binding" evidence="6">
    <location>
        <begin position="656"/>
        <end position="678"/>
    </location>
</feature>
<dbReference type="InterPro" id="IPR027417">
    <property type="entry name" value="P-loop_NTPase"/>
</dbReference>
<dbReference type="PANTHER" id="PTHR13140">
    <property type="entry name" value="MYOSIN"/>
    <property type="match status" value="1"/>
</dbReference>
<evidence type="ECO:0000259" key="10">
    <source>
        <dbReference type="PROSITE" id="PS51456"/>
    </source>
</evidence>
<dbReference type="InterPro" id="IPR036020">
    <property type="entry name" value="WW_dom_sf"/>
</dbReference>
<feature type="domain" description="Myosin motor" evidence="10">
    <location>
        <begin position="17"/>
        <end position="828"/>
    </location>
</feature>
<dbReference type="SUPFAM" id="SSF52540">
    <property type="entry name" value="P-loop containing nucleoside triphosphate hydrolases"/>
    <property type="match status" value="1"/>
</dbReference>
<keyword evidence="3 6" id="KW-0518">Myosin</keyword>
<feature type="coiled-coil region" evidence="7">
    <location>
        <begin position="861"/>
        <end position="905"/>
    </location>
</feature>
<evidence type="ECO:0000256" key="3">
    <source>
        <dbReference type="ARBA" id="ARBA00023123"/>
    </source>
</evidence>
<evidence type="ECO:0000256" key="8">
    <source>
        <dbReference type="SAM" id="MobiDB-lite"/>
    </source>
</evidence>
<dbReference type="Gene3D" id="1.20.5.4820">
    <property type="match status" value="1"/>
</dbReference>
<feature type="coiled-coil region" evidence="7">
    <location>
        <begin position="929"/>
        <end position="956"/>
    </location>
</feature>
<feature type="region of interest" description="Disordered" evidence="8">
    <location>
        <begin position="1349"/>
        <end position="1368"/>
    </location>
</feature>
<dbReference type="SUPFAM" id="SSF51045">
    <property type="entry name" value="WW domain"/>
    <property type="match status" value="1"/>
</dbReference>
<evidence type="ECO:0000259" key="9">
    <source>
        <dbReference type="PROSITE" id="PS50020"/>
    </source>
</evidence>
<dbReference type="Proteomes" id="UP000751190">
    <property type="component" value="Unassembled WGS sequence"/>
</dbReference>
<dbReference type="PROSITE" id="PS50020">
    <property type="entry name" value="WW_DOMAIN_2"/>
    <property type="match status" value="1"/>
</dbReference>
<keyword evidence="4 6" id="KW-0505">Motor protein</keyword>
<evidence type="ECO:0000256" key="6">
    <source>
        <dbReference type="PROSITE-ProRule" id="PRU00782"/>
    </source>
</evidence>
<keyword evidence="2 6" id="KW-0067">ATP-binding</keyword>
<evidence type="ECO:0000313" key="12">
    <source>
        <dbReference type="Proteomes" id="UP000751190"/>
    </source>
</evidence>
<evidence type="ECO:0000256" key="2">
    <source>
        <dbReference type="ARBA" id="ARBA00022840"/>
    </source>
</evidence>
<dbReference type="CDD" id="cd00124">
    <property type="entry name" value="MYSc"/>
    <property type="match status" value="1"/>
</dbReference>
<evidence type="ECO:0000256" key="7">
    <source>
        <dbReference type="SAM" id="Coils"/>
    </source>
</evidence>
<dbReference type="GO" id="GO:0005737">
    <property type="term" value="C:cytoplasm"/>
    <property type="evidence" value="ECO:0007669"/>
    <property type="project" value="TreeGrafter"/>
</dbReference>
<dbReference type="PROSITE" id="PS50096">
    <property type="entry name" value="IQ"/>
    <property type="match status" value="1"/>
</dbReference>
<evidence type="ECO:0000256" key="5">
    <source>
        <dbReference type="ARBA" id="ARBA00023203"/>
    </source>
</evidence>
<gene>
    <name evidence="11" type="ORF">KFE25_012937</name>
</gene>
<dbReference type="PANTHER" id="PTHR13140:SF706">
    <property type="entry name" value="DILUTE CLASS UNCONVENTIONAL MYOSIN, ISOFORM C"/>
    <property type="match status" value="1"/>
</dbReference>
<dbReference type="Gene3D" id="1.20.120.720">
    <property type="entry name" value="Myosin VI head, motor domain, U50 subdomain"/>
    <property type="match status" value="1"/>
</dbReference>
<dbReference type="GO" id="GO:0016459">
    <property type="term" value="C:myosin complex"/>
    <property type="evidence" value="ECO:0007669"/>
    <property type="project" value="UniProtKB-KW"/>
</dbReference>
<name>A0A8J6C2T4_DIALT</name>
<dbReference type="SMART" id="SM00242">
    <property type="entry name" value="MYSc"/>
    <property type="match status" value="1"/>
</dbReference>
<evidence type="ECO:0008006" key="13">
    <source>
        <dbReference type="Google" id="ProtNLM"/>
    </source>
</evidence>
<dbReference type="Pfam" id="PF00063">
    <property type="entry name" value="Myosin_head"/>
    <property type="match status" value="1"/>
</dbReference>
<dbReference type="EMBL" id="JAGTXO010000048">
    <property type="protein sequence ID" value="KAG8458739.1"/>
    <property type="molecule type" value="Genomic_DNA"/>
</dbReference>
<feature type="compositionally biased region" description="Low complexity" evidence="8">
    <location>
        <begin position="1134"/>
        <end position="1143"/>
    </location>
</feature>
<dbReference type="InterPro" id="IPR001609">
    <property type="entry name" value="Myosin_head_motor_dom-like"/>
</dbReference>
<dbReference type="Gene3D" id="3.30.1470.10">
    <property type="entry name" value="Photosystem I PsaD, reaction center subunit II"/>
    <property type="match status" value="1"/>
</dbReference>
<evidence type="ECO:0000256" key="1">
    <source>
        <dbReference type="ARBA" id="ARBA00022741"/>
    </source>
</evidence>
<comment type="caution">
    <text evidence="11">The sequence shown here is derived from an EMBL/GenBank/DDBJ whole genome shotgun (WGS) entry which is preliminary data.</text>
</comment>
<dbReference type="GO" id="GO:0005524">
    <property type="term" value="F:ATP binding"/>
    <property type="evidence" value="ECO:0007669"/>
    <property type="project" value="UniProtKB-UniRule"/>
</dbReference>
<dbReference type="Gene3D" id="3.40.850.10">
    <property type="entry name" value="Kinesin motor domain"/>
    <property type="match status" value="1"/>
</dbReference>
<dbReference type="InterPro" id="IPR036961">
    <property type="entry name" value="Kinesin_motor_dom_sf"/>
</dbReference>
<accession>A0A8J6C2T4</accession>
<evidence type="ECO:0000256" key="4">
    <source>
        <dbReference type="ARBA" id="ARBA00023175"/>
    </source>
</evidence>
<organism evidence="11 12">
    <name type="scientific">Diacronema lutheri</name>
    <name type="common">Unicellular marine alga</name>
    <name type="synonym">Monochrysis lutheri</name>
    <dbReference type="NCBI Taxonomy" id="2081491"/>
    <lineage>
        <taxon>Eukaryota</taxon>
        <taxon>Haptista</taxon>
        <taxon>Haptophyta</taxon>
        <taxon>Pavlovophyceae</taxon>
        <taxon>Pavlovales</taxon>
        <taxon>Pavlovaceae</taxon>
        <taxon>Diacronema</taxon>
    </lineage>
</organism>
<feature type="region of interest" description="Disordered" evidence="8">
    <location>
        <begin position="1119"/>
        <end position="1154"/>
    </location>
</feature>
<dbReference type="GO" id="GO:0051015">
    <property type="term" value="F:actin filament binding"/>
    <property type="evidence" value="ECO:0007669"/>
    <property type="project" value="TreeGrafter"/>
</dbReference>
<dbReference type="GO" id="GO:0016020">
    <property type="term" value="C:membrane"/>
    <property type="evidence" value="ECO:0007669"/>
    <property type="project" value="TreeGrafter"/>
</dbReference>
<feature type="binding site" evidence="6">
    <location>
        <begin position="110"/>
        <end position="117"/>
    </location>
    <ligand>
        <name>ATP</name>
        <dbReference type="ChEBI" id="CHEBI:30616"/>
    </ligand>
</feature>
<dbReference type="Gene3D" id="1.10.10.820">
    <property type="match status" value="1"/>
</dbReference>
<dbReference type="InterPro" id="IPR001202">
    <property type="entry name" value="WW_dom"/>
</dbReference>
<proteinExistence type="inferred from homology"/>
<comment type="similarity">
    <text evidence="6">Belongs to the TRAFAC class myosin-kinesin ATPase superfamily. Myosin family.</text>
</comment>
<dbReference type="PRINTS" id="PR00193">
    <property type="entry name" value="MYOSINHEAVY"/>
</dbReference>
<dbReference type="OrthoDB" id="6108017at2759"/>
<keyword evidence="12" id="KW-1185">Reference proteome</keyword>
<sequence length="1664" mass="172474">MREARSSNANGDLLELDGARGASGATRLDDGVILRQVKGRFEDAHIYSFVNRMLIALNPYEELGIYSAAQLAQYATLGDEDAPHPHVYAVAAAAFKGLVRGGSQSIVITGDSGAGKTETSKRVMQFLAHVAGADVGSALDRGGGVGGTPLTAGASAAGALHLRLLRANVLLEAFGNARTPINDNSSRFGKFVQVQYDTSARLLGAHVHVYLLEKARVSARTPGCGECTFHVLYLLLLGASREDARALGLVQHAEAYSYTALGAQSEELLAALALGAGAASRGDADGARAEWGRRLDAVRAELRSVGVSAVDAAALLRVCAALLHVGNVRFVESAGGGPDSGAALDESESVRDDGAEPSAIALREAARLLGVGGGALCDALASRCIRTGREWFVKRRAIGEAEALRDALARTLYARVFAAIVRCVNDAVGIGAHSGGGGGSAALSSGFIGILDIFGFEILGTNSLEQLLINYANERLQGLFTRIVFHAALAEAVAEGISTSHFDAPAVDNTPTLALLAAPHLGLIDLLNEECAFPNGTDETFVRKLCAANAHNDRLVVRQRAPIARTSGFVVAHYAGEVRYEVAGWLHKNRDPFSADVGALLRESTEPQVAALFSLPPVARIEAVRAAAADGGADGASSGQQRLVFRGAAKQFDAQLAQLMRALCASVVHFVRTVRPNDDKAPRVFHDELVKAQLRCGGVFEAVRVFAAGYPDRIPLHTFFFRFRCLAQPAHLAAVAAAASPRVPRAPPPRAIDRIDRALEALGAASHGDGLEGGDGSQRGGAPGGAALARDVRALLACLELDGSSFEIGRTKVFFKAAVLPALERRRDRLIAPTAIVLQAVARGMAARRRYAPMVEEARVHAQLQRQAERSLLALAEAEAEAERQREAEAAAAAARADAQRAEAERAAIVLAHAAAVQQRADAESGARLVEARARIADLEAQLAAAIADAAEQRARRLDAEAALGAATGGADGAAAAAVERATTAGAEAEAMAMAMARAAREQAARAARAEAEAAELRAQLGALRDESASALAAANAQAADARAAAATWEAEAAAEAAERKRSQALREAERAAAEDAARELANERDLWRAEAFAGDHPADGEAGGPARLSARRPLVLPPDALGARGAEGSGRCPPAEAARAPPSRGAFHAPRVGADVGGGSAGSGALLSERRSFAAAAPFPLSRASSSVHRDINPALRQHWTPTAIAGLGAAPAYGAMRLRETPNKRTSAVIGGALAWPGAARGAHSRTGSFGRPASARSDASSKSTYDADLLAYAQYMGIDPAVESALMWIAESLREAPLPDGWQLQRDPRGNLYFFDETTGEASLQHPLDLQFKALLQEHRIETAVSGKAGGPRPAPPAAGGASEGGRCSHVDAFAAVTLSATDALLLTPGPENLVRNALHTPQRARALASGSGDVLLGAAGVGAADGSPLLPTYNLVAVVAGGADGEPADELPLLRASLVQGGISDGNGGVLFELFAQLGGGCEMGVVIGNAACARSTLYIPPRNGELLERELSAVTIREIGGGAAELEAVIPQPSADAIAVGVDVRRRGGALLAAHERGRSAVSRELIVLTGRIQASARSVHVKLSLPTGGAAGGGVGSSAQAGPQSLPNLVMTMRQMAGGAMEMLYRDRIAPLQAMHIALALARWWSVRHAGRLSSAVL</sequence>
<protein>
    <recommendedName>
        <fullName evidence="13">Myosin motor domain-containing protein</fullName>
    </recommendedName>
</protein>
<evidence type="ECO:0000313" key="11">
    <source>
        <dbReference type="EMBL" id="KAG8458739.1"/>
    </source>
</evidence>
<dbReference type="Gene3D" id="1.20.58.530">
    <property type="match status" value="1"/>
</dbReference>
<feature type="domain" description="WW" evidence="9">
    <location>
        <begin position="1299"/>
        <end position="1332"/>
    </location>
</feature>
<keyword evidence="7" id="KW-0175">Coiled coil</keyword>
<keyword evidence="1 6" id="KW-0547">Nucleotide-binding</keyword>
<dbReference type="PROSITE" id="PS51456">
    <property type="entry name" value="MYOSIN_MOTOR"/>
    <property type="match status" value="1"/>
</dbReference>
<dbReference type="GO" id="GO:0007015">
    <property type="term" value="P:actin filament organization"/>
    <property type="evidence" value="ECO:0007669"/>
    <property type="project" value="TreeGrafter"/>
</dbReference>
<keyword evidence="5 6" id="KW-0009">Actin-binding</keyword>